<reference evidence="1" key="1">
    <citation type="submission" date="2015-12" db="EMBL/GenBank/DDBJ databases">
        <authorList>
            <person name="Bansal K."/>
            <person name="Midha S."/>
            <person name="Patil P.B."/>
        </authorList>
    </citation>
    <scope>NUCLEOTIDE SEQUENCE</scope>
    <source>
        <strain evidence="1">LMG867</strain>
    </source>
</reference>
<comment type="caution">
    <text evidence="1">The sequence shown here is derived from an EMBL/GenBank/DDBJ whole genome shotgun (WGS) entry which is preliminary data.</text>
</comment>
<name>A0AAW4RSQ7_XANCI</name>
<protein>
    <submittedName>
        <fullName evidence="1">Uncharacterized protein</fullName>
    </submittedName>
</protein>
<accession>A0AAW4RSQ7</accession>
<evidence type="ECO:0000313" key="1">
    <source>
        <dbReference type="EMBL" id="MBZ3926610.1"/>
    </source>
</evidence>
<evidence type="ECO:0000313" key="2">
    <source>
        <dbReference type="Proteomes" id="UP000825388"/>
    </source>
</evidence>
<gene>
    <name evidence="1" type="ORF">Xseb_20255</name>
</gene>
<dbReference type="AlphaFoldDB" id="A0AAW4RSQ7"/>
<proteinExistence type="predicted"/>
<dbReference type="EMBL" id="LOKL01000162">
    <property type="protein sequence ID" value="MBZ3926610.1"/>
    <property type="molecule type" value="Genomic_DNA"/>
</dbReference>
<sequence>MGAGGARIRLDQADTAVARAVRVHLAIAHDILLAGLNAQSALAAGCKDRYGLQGAIICLMSAAPSGWRSKI</sequence>
<dbReference type="Proteomes" id="UP000825388">
    <property type="component" value="Unassembled WGS sequence"/>
</dbReference>
<organism evidence="1 2">
    <name type="scientific">Xanthomonas citri pv. sesbaniae</name>
    <dbReference type="NCBI Taxonomy" id="473425"/>
    <lineage>
        <taxon>Bacteria</taxon>
        <taxon>Pseudomonadati</taxon>
        <taxon>Pseudomonadota</taxon>
        <taxon>Gammaproteobacteria</taxon>
        <taxon>Lysobacterales</taxon>
        <taxon>Lysobacteraceae</taxon>
        <taxon>Xanthomonas</taxon>
    </lineage>
</organism>